<evidence type="ECO:0000256" key="6">
    <source>
        <dbReference type="SAM" id="MobiDB-lite"/>
    </source>
</evidence>
<evidence type="ECO:0000256" key="2">
    <source>
        <dbReference type="ARBA" id="ARBA00022737"/>
    </source>
</evidence>
<keyword evidence="2" id="KW-0677">Repeat</keyword>
<evidence type="ECO:0000313" key="8">
    <source>
        <dbReference type="EMBL" id="JAT00310.1"/>
    </source>
</evidence>
<protein>
    <recommendedName>
        <fullName evidence="7">C2H2-type domain-containing protein</fullName>
    </recommendedName>
</protein>
<dbReference type="InterPro" id="IPR013087">
    <property type="entry name" value="Znf_C2H2_type"/>
</dbReference>
<feature type="non-terminal residue" evidence="8">
    <location>
        <position position="1"/>
    </location>
</feature>
<organism evidence="8">
    <name type="scientific">Homalodisca liturata</name>
    <dbReference type="NCBI Taxonomy" id="320908"/>
    <lineage>
        <taxon>Eukaryota</taxon>
        <taxon>Metazoa</taxon>
        <taxon>Ecdysozoa</taxon>
        <taxon>Arthropoda</taxon>
        <taxon>Hexapoda</taxon>
        <taxon>Insecta</taxon>
        <taxon>Pterygota</taxon>
        <taxon>Neoptera</taxon>
        <taxon>Paraneoptera</taxon>
        <taxon>Hemiptera</taxon>
        <taxon>Auchenorrhyncha</taxon>
        <taxon>Membracoidea</taxon>
        <taxon>Cicadellidae</taxon>
        <taxon>Cicadellinae</taxon>
        <taxon>Proconiini</taxon>
        <taxon>Homalodisca</taxon>
    </lineage>
</organism>
<dbReference type="InterPro" id="IPR036236">
    <property type="entry name" value="Znf_C2H2_sf"/>
</dbReference>
<dbReference type="GO" id="GO:0005634">
    <property type="term" value="C:nucleus"/>
    <property type="evidence" value="ECO:0007669"/>
    <property type="project" value="TreeGrafter"/>
</dbReference>
<evidence type="ECO:0000256" key="5">
    <source>
        <dbReference type="PROSITE-ProRule" id="PRU00042"/>
    </source>
</evidence>
<dbReference type="SUPFAM" id="SSF57667">
    <property type="entry name" value="beta-beta-alpha zinc fingers"/>
    <property type="match status" value="1"/>
</dbReference>
<keyword evidence="1" id="KW-0479">Metal-binding</keyword>
<dbReference type="GO" id="GO:0008270">
    <property type="term" value="F:zinc ion binding"/>
    <property type="evidence" value="ECO:0007669"/>
    <property type="project" value="UniProtKB-KW"/>
</dbReference>
<feature type="compositionally biased region" description="Basic and acidic residues" evidence="6">
    <location>
        <begin position="124"/>
        <end position="133"/>
    </location>
</feature>
<dbReference type="SMART" id="SM00355">
    <property type="entry name" value="ZnF_C2H2"/>
    <property type="match status" value="3"/>
</dbReference>
<evidence type="ECO:0000259" key="7">
    <source>
        <dbReference type="PROSITE" id="PS50157"/>
    </source>
</evidence>
<name>A0A1B6JMB0_9HEMI</name>
<evidence type="ECO:0000256" key="1">
    <source>
        <dbReference type="ARBA" id="ARBA00022723"/>
    </source>
</evidence>
<evidence type="ECO:0000256" key="3">
    <source>
        <dbReference type="ARBA" id="ARBA00022771"/>
    </source>
</evidence>
<keyword evidence="3 5" id="KW-0863">Zinc-finger</keyword>
<dbReference type="EMBL" id="GECU01007397">
    <property type="protein sequence ID" value="JAT00310.1"/>
    <property type="molecule type" value="Transcribed_RNA"/>
</dbReference>
<feature type="domain" description="C2H2-type" evidence="7">
    <location>
        <begin position="91"/>
        <end position="118"/>
    </location>
</feature>
<dbReference type="InterPro" id="IPR050688">
    <property type="entry name" value="Zinc_finger/UBP_domain"/>
</dbReference>
<sequence>KNYLCNECDYVTSDLKVFNNHIMQHQVKNTQDTATCLLSDCTSNIQSVRGSDTKNCEIKKKFHCQICGKGFTKKKNLLRHIELKYTNVPEYSCSNCKYVTKRTDLLRQHLKKHHNCTPSEEDEKNWKGQKDKSKEQRQLKEIIDVSKNVMGVLIPVQLVSTSEESILDAFNVNNVNSEILVNTNKTNYVTNQNEIDDTSNNFVSNHPQLYEVPISKQTDEIISAKKEFIASPQLYEKVTDLSHTSNINESKSDSSPSQENHNELVYPKVRTSFQSIQVDFSTDIQQYDNTEISRSVSCVYPDTDVMRNIRIVVDKESKQSVENLKIGSDFIETFDGSWLNEATGELLTRNNFMKVHLIEKEKANDKDSVNTTITPPLDFNDSFQTLLLDEATNGLPVFDFVDDTDDLLSNPQTPQTNVVEFDDPDNLLSWNCLDNGFCSTWVLNETTGELNLVSFGTQPLKYSDELKLDENTGTLTSIDDDETALFLNEGTGDLSVIYFNPNRRECESPLHLFNEQLNPDTLETRSEHSDDDTEFLNEEFIRASANFMADSGNETFLNELTGEFCIGQFSNYQQENQARGNEHVYLNEETGEISWNVLDKDANRGLFSNAEMLVYDYDDSLHCEDLEQFSTEIDNFSSQLGLERSSDDDWQPIDEKCDTLLNECTGEFVKKD</sequence>
<proteinExistence type="predicted"/>
<dbReference type="Gene3D" id="3.30.160.60">
    <property type="entry name" value="Classic Zinc Finger"/>
    <property type="match status" value="1"/>
</dbReference>
<keyword evidence="4" id="KW-0862">Zinc</keyword>
<dbReference type="PANTHER" id="PTHR24403:SF67">
    <property type="entry name" value="FI01116P-RELATED"/>
    <property type="match status" value="1"/>
</dbReference>
<dbReference type="GO" id="GO:0045944">
    <property type="term" value="P:positive regulation of transcription by RNA polymerase II"/>
    <property type="evidence" value="ECO:0007669"/>
    <property type="project" value="TreeGrafter"/>
</dbReference>
<accession>A0A1B6JMB0</accession>
<evidence type="ECO:0000256" key="4">
    <source>
        <dbReference type="ARBA" id="ARBA00022833"/>
    </source>
</evidence>
<dbReference type="PROSITE" id="PS50157">
    <property type="entry name" value="ZINC_FINGER_C2H2_2"/>
    <property type="match status" value="2"/>
</dbReference>
<feature type="region of interest" description="Disordered" evidence="6">
    <location>
        <begin position="112"/>
        <end position="133"/>
    </location>
</feature>
<gene>
    <name evidence="8" type="ORF">g.22507</name>
</gene>
<dbReference type="Pfam" id="PF00096">
    <property type="entry name" value="zf-C2H2"/>
    <property type="match status" value="1"/>
</dbReference>
<dbReference type="PANTHER" id="PTHR24403">
    <property type="entry name" value="ZINC FINGER PROTEIN"/>
    <property type="match status" value="1"/>
</dbReference>
<feature type="domain" description="C2H2-type" evidence="7">
    <location>
        <begin position="62"/>
        <end position="89"/>
    </location>
</feature>
<dbReference type="AlphaFoldDB" id="A0A1B6JMB0"/>
<reference evidence="8" key="1">
    <citation type="submission" date="2015-11" db="EMBL/GenBank/DDBJ databases">
        <title>De novo transcriptome assembly of four potential Pierce s Disease insect vectors from Arizona vineyards.</title>
        <authorList>
            <person name="Tassone E.E."/>
        </authorList>
    </citation>
    <scope>NUCLEOTIDE SEQUENCE</scope>
</reference>